<evidence type="ECO:0000313" key="12">
    <source>
        <dbReference type="EMBL" id="CAK7267325.1"/>
    </source>
</evidence>
<dbReference type="EMBL" id="CAWUON010000026">
    <property type="protein sequence ID" value="CAK7267325.1"/>
    <property type="molecule type" value="Genomic_DNA"/>
</dbReference>
<dbReference type="CDD" id="cd09137">
    <property type="entry name" value="PLDc_PGS1_euk_2"/>
    <property type="match status" value="1"/>
</dbReference>
<comment type="pathway">
    <text evidence="1 10">Phospholipid metabolism; phosphatidylglycerol biosynthesis; phosphatidylglycerol from CDP-diacylglycerol: step 1/2.</text>
</comment>
<evidence type="ECO:0000256" key="2">
    <source>
        <dbReference type="ARBA" id="ARBA00010682"/>
    </source>
</evidence>
<accession>A0ABP0DJN6</accession>
<dbReference type="Proteomes" id="UP001642502">
    <property type="component" value="Unassembled WGS sequence"/>
</dbReference>
<keyword evidence="13" id="KW-1185">Reference proteome</keyword>
<keyword evidence="8 10" id="KW-1208">Phospholipid metabolism</keyword>
<comment type="catalytic activity">
    <reaction evidence="9 10">
        <text>a CDP-1,2-diacyl-sn-glycerol + sn-glycerol 3-phosphate = a 1,2-diacyl-sn-glycero-3-phospho-(1'-sn-glycero-3'-phosphate) + CMP + H(+)</text>
        <dbReference type="Rhea" id="RHEA:12593"/>
        <dbReference type="ChEBI" id="CHEBI:15378"/>
        <dbReference type="ChEBI" id="CHEBI:57597"/>
        <dbReference type="ChEBI" id="CHEBI:58332"/>
        <dbReference type="ChEBI" id="CHEBI:60110"/>
        <dbReference type="ChEBI" id="CHEBI:60377"/>
        <dbReference type="EC" id="2.7.8.5"/>
    </reaction>
</comment>
<evidence type="ECO:0000256" key="8">
    <source>
        <dbReference type="ARBA" id="ARBA00023264"/>
    </source>
</evidence>
<evidence type="ECO:0000256" key="3">
    <source>
        <dbReference type="ARBA" id="ARBA00022516"/>
    </source>
</evidence>
<dbReference type="InterPro" id="IPR001736">
    <property type="entry name" value="PLipase_D/transphosphatidylase"/>
</dbReference>
<dbReference type="EC" id="2.7.8.5" evidence="10"/>
<evidence type="ECO:0000256" key="9">
    <source>
        <dbReference type="ARBA" id="ARBA00048586"/>
    </source>
</evidence>
<keyword evidence="3 10" id="KW-0444">Lipid biosynthesis</keyword>
<dbReference type="InterPro" id="IPR016270">
    <property type="entry name" value="PGS1"/>
</dbReference>
<dbReference type="CDD" id="cd09135">
    <property type="entry name" value="PLDc_PGS1_euk_1"/>
    <property type="match status" value="1"/>
</dbReference>
<evidence type="ECO:0000256" key="1">
    <source>
        <dbReference type="ARBA" id="ARBA00005042"/>
    </source>
</evidence>
<organism evidence="12 13">
    <name type="scientific">Sporothrix epigloea</name>
    <dbReference type="NCBI Taxonomy" id="1892477"/>
    <lineage>
        <taxon>Eukaryota</taxon>
        <taxon>Fungi</taxon>
        <taxon>Dikarya</taxon>
        <taxon>Ascomycota</taxon>
        <taxon>Pezizomycotina</taxon>
        <taxon>Sordariomycetes</taxon>
        <taxon>Sordariomycetidae</taxon>
        <taxon>Ophiostomatales</taxon>
        <taxon>Ophiostomataceae</taxon>
        <taxon>Sporothrix</taxon>
    </lineage>
</organism>
<evidence type="ECO:0000256" key="4">
    <source>
        <dbReference type="ARBA" id="ARBA00022679"/>
    </source>
</evidence>
<evidence type="ECO:0000256" key="7">
    <source>
        <dbReference type="ARBA" id="ARBA00023209"/>
    </source>
</evidence>
<dbReference type="GO" id="GO:0008444">
    <property type="term" value="F:CDP-diacylglycerol-glycerol-3-phosphate 3-phosphatidyltransferase activity"/>
    <property type="evidence" value="ECO:0007669"/>
    <property type="project" value="UniProtKB-EC"/>
</dbReference>
<name>A0ABP0DJN6_9PEZI</name>
<dbReference type="PANTHER" id="PTHR12586:SF1">
    <property type="entry name" value="CDP-DIACYLGLYCEROL--GLYCEROL-3-PHOSPHATE 3-PHOSPHATIDYLTRANSFERASE, MITOCHONDRIAL"/>
    <property type="match status" value="1"/>
</dbReference>
<keyword evidence="10" id="KW-0547">Nucleotide-binding</keyword>
<sequence>MVASATTTAGAAAAAALLLAPMVSELDRMVPRVDLHGSQVRVLETPTEFYEALKDMIRSAKRRIFLSTLYIGTKETELVAVLQEAMRANPDLKLHILTDALRGTRESPAKPSSATLLAPLVAEFGADRVDLRMYHTPNLTGLRKKYIPKRINEGWGLQHMKLYGVDDTILLSGANLSTDYFTNRQDRYHVFDSAELTETYFRMQKAVASLSFQIEPSSTNQSGFTMTWPTNNAAPSPLEAPKAFVAQASGVLRELLTPSAALESPLLADKAGEADTSVYVLAQLTQLLKPDISTERPALTHVLQTLAAPQYTNAASWTFTAGYFNPAPSLTKLLLAAAPAKNNVVITASPQANGFYGSAGVSSLLPDAYTFLAHRFLKAVQAQKRGDAITLKEWRRGTVGTPGGWTYHAKGLWVSLPSVATLTVVGSSNYTKRSYSLDLEANALIVTRNAALQQRLADEQAWLQTHAAAVTRDDFAKPERRVRLHVRLAMWFVQAVGGQL</sequence>
<feature type="domain" description="PLD phosphodiesterase" evidence="11">
    <location>
        <begin position="154"/>
        <end position="180"/>
    </location>
</feature>
<gene>
    <name evidence="12" type="primary">PGS1</name>
    <name evidence="12" type="ORF">SEPCBS119000_002491</name>
</gene>
<comment type="similarity">
    <text evidence="2 10">Belongs to the CDP-alcohol phosphatidyltransferase class-II family.</text>
</comment>
<reference evidence="12 13" key="1">
    <citation type="submission" date="2024-01" db="EMBL/GenBank/DDBJ databases">
        <authorList>
            <person name="Allen C."/>
            <person name="Tagirdzhanova G."/>
        </authorList>
    </citation>
    <scope>NUCLEOTIDE SEQUENCE [LARGE SCALE GENOMIC DNA]</scope>
    <source>
        <strain evidence="12 13">CBS 119000</strain>
    </source>
</reference>
<dbReference type="PROSITE" id="PS50035">
    <property type="entry name" value="PLD"/>
    <property type="match status" value="1"/>
</dbReference>
<evidence type="ECO:0000313" key="13">
    <source>
        <dbReference type="Proteomes" id="UP001642502"/>
    </source>
</evidence>
<comment type="function">
    <text evidence="10">Functions in the biosynthesis of the anionic phospholipids phosphatidylglycerol and cardiolipin.</text>
</comment>
<dbReference type="PIRSF" id="PIRSF000850">
    <property type="entry name" value="Phospholipase_D_PSS"/>
    <property type="match status" value="1"/>
</dbReference>
<keyword evidence="5" id="KW-0677">Repeat</keyword>
<evidence type="ECO:0000256" key="5">
    <source>
        <dbReference type="ARBA" id="ARBA00022737"/>
    </source>
</evidence>
<dbReference type="SMART" id="SM00155">
    <property type="entry name" value="PLDc"/>
    <property type="match status" value="2"/>
</dbReference>
<dbReference type="PANTHER" id="PTHR12586">
    <property type="entry name" value="CDP-DIACYLGLYCEROL--SERINE O-PHOSPHATIDYLTRANSFERASE"/>
    <property type="match status" value="1"/>
</dbReference>
<keyword evidence="10" id="KW-0067">ATP-binding</keyword>
<evidence type="ECO:0000259" key="11">
    <source>
        <dbReference type="PROSITE" id="PS50035"/>
    </source>
</evidence>
<evidence type="ECO:0000256" key="10">
    <source>
        <dbReference type="RuleBase" id="RU365024"/>
    </source>
</evidence>
<comment type="caution">
    <text evidence="12">The sequence shown here is derived from an EMBL/GenBank/DDBJ whole genome shotgun (WGS) entry which is preliminary data.</text>
</comment>
<keyword evidence="4 10" id="KW-0808">Transferase</keyword>
<evidence type="ECO:0000256" key="6">
    <source>
        <dbReference type="ARBA" id="ARBA00023098"/>
    </source>
</evidence>
<comment type="subcellular location">
    <subcellularLocation>
        <location evidence="10">Mitochondrion</location>
    </subcellularLocation>
</comment>
<dbReference type="SUPFAM" id="SSF56024">
    <property type="entry name" value="Phospholipase D/nuclease"/>
    <property type="match status" value="2"/>
</dbReference>
<keyword evidence="7 10" id="KW-0594">Phospholipid biosynthesis</keyword>
<protein>
    <recommendedName>
        <fullName evidence="10">CDP-diacylglycerol--glycerol-3-phosphate 3-phosphatidyltransferase</fullName>
        <ecNumber evidence="10">2.7.8.5</ecNumber>
    </recommendedName>
</protein>
<keyword evidence="6 10" id="KW-0443">Lipid metabolism</keyword>
<keyword evidence="10" id="KW-0496">Mitochondrion</keyword>
<proteinExistence type="inferred from homology"/>
<dbReference type="Gene3D" id="3.30.870.10">
    <property type="entry name" value="Endonuclease Chain A"/>
    <property type="match status" value="2"/>
</dbReference>